<dbReference type="EMBL" id="CM023487">
    <property type="protein sequence ID" value="KAH6927006.1"/>
    <property type="molecule type" value="Genomic_DNA"/>
</dbReference>
<dbReference type="Proteomes" id="UP000821845">
    <property type="component" value="Chromosome 7"/>
</dbReference>
<sequence length="228" mass="25567">MTALLAPRQLRRCRCSNMAVVLPRDLDGSRLTPADRQAALLELRRTLPPNVMFKLTLLVLLFSALATAHVGDIFEGCVQRGEETEHGQCAMAPTDGPGANVWKYYAERALAESDIQPDYGNLNTLLNLTRVATQMSNGITIRVEFTTTESSCKSSDDFSFEQCLPLGDEVNGLCQARFRYSGSLKPEVARCCPLAYFKAFKTFVIYNNEFCKHFVQGSRHVFKREMHT</sequence>
<evidence type="ECO:0000313" key="1">
    <source>
        <dbReference type="EMBL" id="KAH6927006.1"/>
    </source>
</evidence>
<reference evidence="1" key="1">
    <citation type="submission" date="2020-05" db="EMBL/GenBank/DDBJ databases">
        <title>Large-scale comparative analyses of tick genomes elucidate their genetic diversity and vector capacities.</title>
        <authorList>
            <person name="Jia N."/>
            <person name="Wang J."/>
            <person name="Shi W."/>
            <person name="Du L."/>
            <person name="Sun Y."/>
            <person name="Zhan W."/>
            <person name="Jiang J."/>
            <person name="Wang Q."/>
            <person name="Zhang B."/>
            <person name="Ji P."/>
            <person name="Sakyi L.B."/>
            <person name="Cui X."/>
            <person name="Yuan T."/>
            <person name="Jiang B."/>
            <person name="Yang W."/>
            <person name="Lam T.T.-Y."/>
            <person name="Chang Q."/>
            <person name="Ding S."/>
            <person name="Wang X."/>
            <person name="Zhu J."/>
            <person name="Ruan X."/>
            <person name="Zhao L."/>
            <person name="Wei J."/>
            <person name="Que T."/>
            <person name="Du C."/>
            <person name="Cheng J."/>
            <person name="Dai P."/>
            <person name="Han X."/>
            <person name="Huang E."/>
            <person name="Gao Y."/>
            <person name="Liu J."/>
            <person name="Shao H."/>
            <person name="Ye R."/>
            <person name="Li L."/>
            <person name="Wei W."/>
            <person name="Wang X."/>
            <person name="Wang C."/>
            <person name="Yang T."/>
            <person name="Huo Q."/>
            <person name="Li W."/>
            <person name="Guo W."/>
            <person name="Chen H."/>
            <person name="Zhou L."/>
            <person name="Ni X."/>
            <person name="Tian J."/>
            <person name="Zhou Y."/>
            <person name="Sheng Y."/>
            <person name="Liu T."/>
            <person name="Pan Y."/>
            <person name="Xia L."/>
            <person name="Li J."/>
            <person name="Zhao F."/>
            <person name="Cao W."/>
        </authorList>
    </citation>
    <scope>NUCLEOTIDE SEQUENCE</scope>
    <source>
        <strain evidence="1">Hyas-2018</strain>
    </source>
</reference>
<organism evidence="1 2">
    <name type="scientific">Hyalomma asiaticum</name>
    <name type="common">Tick</name>
    <dbReference type="NCBI Taxonomy" id="266040"/>
    <lineage>
        <taxon>Eukaryota</taxon>
        <taxon>Metazoa</taxon>
        <taxon>Ecdysozoa</taxon>
        <taxon>Arthropoda</taxon>
        <taxon>Chelicerata</taxon>
        <taxon>Arachnida</taxon>
        <taxon>Acari</taxon>
        <taxon>Parasitiformes</taxon>
        <taxon>Ixodida</taxon>
        <taxon>Ixodoidea</taxon>
        <taxon>Ixodidae</taxon>
        <taxon>Hyalomminae</taxon>
        <taxon>Hyalomma</taxon>
    </lineage>
</organism>
<accession>A0ACB7RZB9</accession>
<proteinExistence type="predicted"/>
<comment type="caution">
    <text evidence="1">The sequence shown here is derived from an EMBL/GenBank/DDBJ whole genome shotgun (WGS) entry which is preliminary data.</text>
</comment>
<evidence type="ECO:0000313" key="2">
    <source>
        <dbReference type="Proteomes" id="UP000821845"/>
    </source>
</evidence>
<keyword evidence="2" id="KW-1185">Reference proteome</keyword>
<name>A0ACB7RZB9_HYAAI</name>
<gene>
    <name evidence="1" type="ORF">HPB50_025276</name>
</gene>
<protein>
    <submittedName>
        <fullName evidence="1">Uncharacterized protein</fullName>
    </submittedName>
</protein>